<dbReference type="EMBL" id="FNQP01000022">
    <property type="protein sequence ID" value="SEA98600.1"/>
    <property type="molecule type" value="Genomic_DNA"/>
</dbReference>
<accession>A0A1H4FP42</accession>
<feature type="transmembrane region" description="Helical" evidence="1">
    <location>
        <begin position="20"/>
        <end position="39"/>
    </location>
</feature>
<evidence type="ECO:0000313" key="3">
    <source>
        <dbReference type="Proteomes" id="UP000199397"/>
    </source>
</evidence>
<name>A0A1H4FP42_9GAMM</name>
<evidence type="ECO:0000256" key="1">
    <source>
        <dbReference type="SAM" id="Phobius"/>
    </source>
</evidence>
<protein>
    <submittedName>
        <fullName evidence="2">Uncharacterized protein</fullName>
    </submittedName>
</protein>
<keyword evidence="1" id="KW-1133">Transmembrane helix</keyword>
<dbReference type="AlphaFoldDB" id="A0A1H4FP42"/>
<keyword evidence="1" id="KW-0472">Membrane</keyword>
<dbReference type="STRING" id="525918.SAMN05660964_03050"/>
<gene>
    <name evidence="2" type="ORF">SAMN05660964_03050</name>
</gene>
<evidence type="ECO:0000313" key="2">
    <source>
        <dbReference type="EMBL" id="SEA98600.1"/>
    </source>
</evidence>
<organism evidence="2 3">
    <name type="scientific">Thiothrix caldifontis</name>
    <dbReference type="NCBI Taxonomy" id="525918"/>
    <lineage>
        <taxon>Bacteria</taxon>
        <taxon>Pseudomonadati</taxon>
        <taxon>Pseudomonadota</taxon>
        <taxon>Gammaproteobacteria</taxon>
        <taxon>Thiotrichales</taxon>
        <taxon>Thiotrichaceae</taxon>
        <taxon>Thiothrix</taxon>
    </lineage>
</organism>
<reference evidence="2 3" key="1">
    <citation type="submission" date="2016-10" db="EMBL/GenBank/DDBJ databases">
        <authorList>
            <person name="de Groot N.N."/>
        </authorList>
    </citation>
    <scope>NUCLEOTIDE SEQUENCE [LARGE SCALE GENOMIC DNA]</scope>
    <source>
        <strain evidence="2 3">DSM 21228</strain>
    </source>
</reference>
<sequence>MQVVRTAIGNFRVNTGNLVFGFQPILAAEFFLGKTALVLRKFSRVFRGMAGIAGFETVRSDEQILDANIYPYLFVGNGKQGWLELTQARYKVPVCWVF</sequence>
<proteinExistence type="predicted"/>
<dbReference type="Proteomes" id="UP000199397">
    <property type="component" value="Unassembled WGS sequence"/>
</dbReference>
<keyword evidence="3" id="KW-1185">Reference proteome</keyword>
<keyword evidence="1" id="KW-0812">Transmembrane</keyword>